<feature type="transmembrane region" description="Helical" evidence="3">
    <location>
        <begin position="20"/>
        <end position="41"/>
    </location>
</feature>
<keyword evidence="3" id="KW-0812">Transmembrane</keyword>
<comment type="caution">
    <text evidence="5">The sequence shown here is derived from an EMBL/GenBank/DDBJ whole genome shotgun (WGS) entry which is preliminary data.</text>
</comment>
<keyword evidence="3" id="KW-0472">Membrane</keyword>
<feature type="transmembrane region" description="Helical" evidence="3">
    <location>
        <begin position="468"/>
        <end position="489"/>
    </location>
</feature>
<dbReference type="Proteomes" id="UP000319627">
    <property type="component" value="Unassembled WGS sequence"/>
</dbReference>
<sequence>MTLANGTLEYSLIRIGLRHLIWLLALLSALVSLGSTLYASYQAQNELLVEKTLQANQAYATKLASTVEDFIQSSWQRLAYSARQLQDGLDNPDILQSEVDRLWRQISGFNTVVAVNAQGLVRATSPESIPLIGRILSSPGALEALKERRPLVSRPYISATNNLVVFVSYPIVTEEGQYLGYIGGSLYLKKTNQLHELFGEHWRPADIHLYVVDLKHHLIYDSSTDSKLGEVVEHNPVLDALGQREYGQLNHSGSLAGYAAITSAGWGVVVESSANAIYADLETNVWHIFYDAMPLVVLGLLAGYLLAFLIARPLNCLAQTARNMDGEGALEQVYLVQPWYFEVAQLRQSMLAGIGLLHQKVPSVPVSNLIDPVTGLKSQQGLIAILDTWQESRSFSIIALAIDGCAEISNQDAKDHAMGQVAQLMRESARATDVLCRFKDDVLLALLPGTSLADASRVAERLRLRVELADIVVAGVGVTLLLGVSYWSLTTEISVQVIVQTVVQALEEAQQQGRRNFVITPIA</sequence>
<dbReference type="EMBL" id="VLKG01000001">
    <property type="protein sequence ID" value="TWH77219.1"/>
    <property type="molecule type" value="Genomic_DNA"/>
</dbReference>
<feature type="domain" description="GGDEF" evidence="4">
    <location>
        <begin position="393"/>
        <end position="522"/>
    </location>
</feature>
<evidence type="ECO:0000313" key="5">
    <source>
        <dbReference type="EMBL" id="TWH77219.1"/>
    </source>
</evidence>
<dbReference type="SMART" id="SM00267">
    <property type="entry name" value="GGDEF"/>
    <property type="match status" value="1"/>
</dbReference>
<protein>
    <recommendedName>
        <fullName evidence="1">diguanylate cyclase</fullName>
        <ecNumber evidence="1">2.7.7.65</ecNumber>
    </recommendedName>
</protein>
<comment type="catalytic activity">
    <reaction evidence="2">
        <text>2 GTP = 3',3'-c-di-GMP + 2 diphosphate</text>
        <dbReference type="Rhea" id="RHEA:24898"/>
        <dbReference type="ChEBI" id="CHEBI:33019"/>
        <dbReference type="ChEBI" id="CHEBI:37565"/>
        <dbReference type="ChEBI" id="CHEBI:58805"/>
        <dbReference type="EC" id="2.7.7.65"/>
    </reaction>
</comment>
<evidence type="ECO:0000256" key="3">
    <source>
        <dbReference type="SAM" id="Phobius"/>
    </source>
</evidence>
<feature type="transmembrane region" description="Helical" evidence="3">
    <location>
        <begin position="292"/>
        <end position="314"/>
    </location>
</feature>
<dbReference type="InterPro" id="IPR000160">
    <property type="entry name" value="GGDEF_dom"/>
</dbReference>
<dbReference type="CDD" id="cd12914">
    <property type="entry name" value="PDC1_DGC_like"/>
    <property type="match status" value="1"/>
</dbReference>
<dbReference type="GO" id="GO:0052621">
    <property type="term" value="F:diguanylate cyclase activity"/>
    <property type="evidence" value="ECO:0007669"/>
    <property type="project" value="UniProtKB-EC"/>
</dbReference>
<dbReference type="SUPFAM" id="SSF55073">
    <property type="entry name" value="Nucleotide cyclase"/>
    <property type="match status" value="1"/>
</dbReference>
<dbReference type="Gene3D" id="3.30.70.270">
    <property type="match status" value="1"/>
</dbReference>
<dbReference type="Gene3D" id="3.30.450.20">
    <property type="entry name" value="PAS domain"/>
    <property type="match status" value="1"/>
</dbReference>
<dbReference type="NCBIfam" id="TIGR00254">
    <property type="entry name" value="GGDEF"/>
    <property type="match status" value="1"/>
</dbReference>
<keyword evidence="6" id="KW-1185">Reference proteome</keyword>
<reference evidence="5 6" key="1">
    <citation type="submission" date="2019-07" db="EMBL/GenBank/DDBJ databases">
        <title>Genomic Encyclopedia of Type Strains, Phase I: the one thousand microbial genomes (KMG-I) project.</title>
        <authorList>
            <person name="Kyrpides N."/>
        </authorList>
    </citation>
    <scope>NUCLEOTIDE SEQUENCE [LARGE SCALE GENOMIC DNA]</scope>
    <source>
        <strain evidence="5 6">DSM 375</strain>
    </source>
</reference>
<organism evidence="5 6">
    <name type="scientific">Azomonas agilis</name>
    <dbReference type="NCBI Taxonomy" id="116849"/>
    <lineage>
        <taxon>Bacteria</taxon>
        <taxon>Pseudomonadati</taxon>
        <taxon>Pseudomonadota</taxon>
        <taxon>Gammaproteobacteria</taxon>
        <taxon>Pseudomonadales</taxon>
        <taxon>Pseudomonadaceae</taxon>
        <taxon>Azomonas</taxon>
    </lineage>
</organism>
<dbReference type="PROSITE" id="PS50887">
    <property type="entry name" value="GGDEF"/>
    <property type="match status" value="1"/>
</dbReference>
<proteinExistence type="predicted"/>
<dbReference type="InterPro" id="IPR029151">
    <property type="entry name" value="Sensor-like_sf"/>
</dbReference>
<dbReference type="InterPro" id="IPR043128">
    <property type="entry name" value="Rev_trsase/Diguanyl_cyclase"/>
</dbReference>
<evidence type="ECO:0000256" key="1">
    <source>
        <dbReference type="ARBA" id="ARBA00012528"/>
    </source>
</evidence>
<dbReference type="SUPFAM" id="SSF103190">
    <property type="entry name" value="Sensory domain-like"/>
    <property type="match status" value="1"/>
</dbReference>
<evidence type="ECO:0000259" key="4">
    <source>
        <dbReference type="PROSITE" id="PS50887"/>
    </source>
</evidence>
<gene>
    <name evidence="5" type="ORF">LX59_00124</name>
</gene>
<keyword evidence="3" id="KW-1133">Transmembrane helix</keyword>
<dbReference type="InterPro" id="IPR029787">
    <property type="entry name" value="Nucleotide_cyclase"/>
</dbReference>
<dbReference type="OrthoDB" id="9812260at2"/>
<dbReference type="EC" id="2.7.7.65" evidence="1"/>
<evidence type="ECO:0000256" key="2">
    <source>
        <dbReference type="ARBA" id="ARBA00034247"/>
    </source>
</evidence>
<dbReference type="PANTHER" id="PTHR45138:SF9">
    <property type="entry name" value="DIGUANYLATE CYCLASE DGCM-RELATED"/>
    <property type="match status" value="1"/>
</dbReference>
<dbReference type="Pfam" id="PF00990">
    <property type="entry name" value="GGDEF"/>
    <property type="match status" value="1"/>
</dbReference>
<evidence type="ECO:0000313" key="6">
    <source>
        <dbReference type="Proteomes" id="UP000319627"/>
    </source>
</evidence>
<accession>A0A562J1S7</accession>
<dbReference type="InterPro" id="IPR050469">
    <property type="entry name" value="Diguanylate_Cyclase"/>
</dbReference>
<dbReference type="RefSeq" id="WP_144569905.1">
    <property type="nucleotide sequence ID" value="NZ_VLKG01000001.1"/>
</dbReference>
<dbReference type="AlphaFoldDB" id="A0A562J1S7"/>
<name>A0A562J1S7_9GAMM</name>
<dbReference type="PANTHER" id="PTHR45138">
    <property type="entry name" value="REGULATORY COMPONENTS OF SENSORY TRANSDUCTION SYSTEM"/>
    <property type="match status" value="1"/>
</dbReference>